<dbReference type="GO" id="GO:0005886">
    <property type="term" value="C:plasma membrane"/>
    <property type="evidence" value="ECO:0007669"/>
    <property type="project" value="UniProtKB-SubCell"/>
</dbReference>
<feature type="transmembrane region" description="Helical" evidence="6">
    <location>
        <begin position="328"/>
        <end position="350"/>
    </location>
</feature>
<evidence type="ECO:0000256" key="4">
    <source>
        <dbReference type="ARBA" id="ARBA00022989"/>
    </source>
</evidence>
<feature type="transmembrane region" description="Helical" evidence="6">
    <location>
        <begin position="456"/>
        <end position="479"/>
    </location>
</feature>
<feature type="transmembrane region" description="Helical" evidence="6">
    <location>
        <begin position="362"/>
        <end position="382"/>
    </location>
</feature>
<dbReference type="InterPro" id="IPR051679">
    <property type="entry name" value="DASS-Related_Transporters"/>
</dbReference>
<feature type="transmembrane region" description="Helical" evidence="6">
    <location>
        <begin position="402"/>
        <end position="421"/>
    </location>
</feature>
<feature type="transmembrane region" description="Helical" evidence="6">
    <location>
        <begin position="247"/>
        <end position="265"/>
    </location>
</feature>
<keyword evidence="9" id="KW-1185">Reference proteome</keyword>
<dbReference type="Proteomes" id="UP000297725">
    <property type="component" value="Unassembled WGS sequence"/>
</dbReference>
<evidence type="ECO:0000313" key="7">
    <source>
        <dbReference type="EMBL" id="QCA28578.1"/>
    </source>
</evidence>
<feature type="transmembrane region" description="Helical" evidence="6">
    <location>
        <begin position="428"/>
        <end position="450"/>
    </location>
</feature>
<feature type="transmembrane region" description="Helical" evidence="6">
    <location>
        <begin position="188"/>
        <end position="212"/>
    </location>
</feature>
<feature type="transmembrane region" description="Helical" evidence="6">
    <location>
        <begin position="306"/>
        <end position="322"/>
    </location>
</feature>
<protein>
    <submittedName>
        <fullName evidence="8">YfcC family protein</fullName>
    </submittedName>
</protein>
<feature type="transmembrane region" description="Helical" evidence="6">
    <location>
        <begin position="163"/>
        <end position="182"/>
    </location>
</feature>
<evidence type="ECO:0000313" key="9">
    <source>
        <dbReference type="Proteomes" id="UP000296883"/>
    </source>
</evidence>
<feature type="transmembrane region" description="Helical" evidence="6">
    <location>
        <begin position="120"/>
        <end position="142"/>
    </location>
</feature>
<accession>A0AAJ5EFF2</accession>
<evidence type="ECO:0000256" key="6">
    <source>
        <dbReference type="SAM" id="Phobius"/>
    </source>
</evidence>
<dbReference type="Proteomes" id="UP000296883">
    <property type="component" value="Chromosome"/>
</dbReference>
<dbReference type="Pfam" id="PF03606">
    <property type="entry name" value="DcuC"/>
    <property type="match status" value="1"/>
</dbReference>
<dbReference type="EMBL" id="CP038865">
    <property type="protein sequence ID" value="QCA28578.1"/>
    <property type="molecule type" value="Genomic_DNA"/>
</dbReference>
<sequence>MVKDVKKKREFPTAYSVIIVVLLLVQMLTFFIPSGRYSTLSYNDANDTFVITDAKDQVEKEPATQETLDKYGIKIQLEKFTDGTIYKPVAVPNSYQEIVKPKRGVTGTIRQFLESQINGIIDSVDIIVFILILGGVIGVVNATGAMDAGMMKLAEKMNGKQKWLIVIITTLIALGGTTFGLAEETIAFYPILVPIFLLSGYDTITAIATIYLGSAVGSMISTTNPFSVVIASNSAGINFGDAMPMRMIMWVLCVGVSILYTMRYAEKVRKNPEKSLIADQMESQKKMFLKPHQEGEVIEFTTRKKLTLLAFVLGFVVMIYGVQQLGWYFTEISMVFLALVYILIFIAGLGEKEYVNSFVSGASDLLGVALTVGVARSVSIVMESSFVSDTVMYKFSELISGMNSVLFICVLYFVYIVLGFFIQSSSGLAVLSMPIMAPLADVVGIDRGMIVSAYNWGQGTIGLIAPTGLILVSLSLVHVGFDKWLKFVSKLLVILVLMALIALSIGVLI</sequence>
<evidence type="ECO:0000313" key="10">
    <source>
        <dbReference type="Proteomes" id="UP000297725"/>
    </source>
</evidence>
<evidence type="ECO:0000256" key="5">
    <source>
        <dbReference type="ARBA" id="ARBA00023136"/>
    </source>
</evidence>
<dbReference type="PANTHER" id="PTHR43652">
    <property type="entry name" value="BASIC AMINO ACID ANTIPORTER YFCC-RELATED"/>
    <property type="match status" value="1"/>
</dbReference>
<reference evidence="8 10" key="1">
    <citation type="submission" date="2019-03" db="EMBL/GenBank/DDBJ databases">
        <title>Vagococcus sp. was isolated fron gut of Carduelis flavirostris.</title>
        <authorList>
            <person name="Ge Y."/>
        </authorList>
    </citation>
    <scope>NUCLEOTIDE SEQUENCE [LARGE SCALE GENOMIC DNA]</scope>
    <source>
        <strain evidence="8 10">CF-210</strain>
    </source>
</reference>
<keyword evidence="3 6" id="KW-0812">Transmembrane</keyword>
<feature type="transmembrane region" description="Helical" evidence="6">
    <location>
        <begin position="12"/>
        <end position="32"/>
    </location>
</feature>
<keyword evidence="2" id="KW-1003">Cell membrane</keyword>
<feature type="transmembrane region" description="Helical" evidence="6">
    <location>
        <begin position="491"/>
        <end position="508"/>
    </location>
</feature>
<evidence type="ECO:0000256" key="3">
    <source>
        <dbReference type="ARBA" id="ARBA00022692"/>
    </source>
</evidence>
<comment type="subcellular location">
    <subcellularLocation>
        <location evidence="1">Cell membrane</location>
        <topology evidence="1">Multi-pass membrane protein</topology>
    </subcellularLocation>
</comment>
<dbReference type="RefSeq" id="WP_135254820.1">
    <property type="nucleotide sequence ID" value="NZ_CP038865.1"/>
</dbReference>
<dbReference type="AlphaFoldDB" id="A0AAJ5EFF2"/>
<keyword evidence="5 6" id="KW-0472">Membrane</keyword>
<name>A0AAJ5EFF2_9ENTE</name>
<evidence type="ECO:0000256" key="2">
    <source>
        <dbReference type="ARBA" id="ARBA00022475"/>
    </source>
</evidence>
<dbReference type="EMBL" id="SRHU01000024">
    <property type="protein sequence ID" value="TFZ40614.1"/>
    <property type="molecule type" value="Genomic_DNA"/>
</dbReference>
<reference evidence="7 9" key="2">
    <citation type="journal article" date="2020" name="Int. J. Syst. Evol. Microbiol.">
        <title>Vagococcus xieshaowenii sp. nov., isolated from snow finch (Montifringilla taczanowskii) cloacal content.</title>
        <authorList>
            <person name="Ge Y."/>
            <person name="Yang J."/>
            <person name="Lai X.H."/>
            <person name="Zhang G."/>
            <person name="Jin D."/>
            <person name="Lu S."/>
            <person name="Wang B."/>
            <person name="Huang Y."/>
            <person name="Huang Y."/>
            <person name="Ren Z."/>
            <person name="Zhang X."/>
            <person name="Xu J."/>
        </authorList>
    </citation>
    <scope>NUCLEOTIDE SEQUENCE [LARGE SCALE GENOMIC DNA]</scope>
    <source>
        <strain evidence="9">personal::cf-49</strain>
        <strain evidence="7">Personal::cf-49</strain>
    </source>
</reference>
<evidence type="ECO:0000256" key="1">
    <source>
        <dbReference type="ARBA" id="ARBA00004651"/>
    </source>
</evidence>
<gene>
    <name evidence="8" type="ORF">E4031_07440</name>
    <name evidence="7" type="ORF">E4Z98_04335</name>
</gene>
<proteinExistence type="predicted"/>
<keyword evidence="4 6" id="KW-1133">Transmembrane helix</keyword>
<dbReference type="PANTHER" id="PTHR43652:SF6">
    <property type="entry name" value="ARGININE REPRESSOR"/>
    <property type="match status" value="1"/>
</dbReference>
<evidence type="ECO:0000313" key="8">
    <source>
        <dbReference type="EMBL" id="TFZ40614.1"/>
    </source>
</evidence>
<dbReference type="InterPro" id="IPR018385">
    <property type="entry name" value="C4_dicarb_anaerob_car-like"/>
</dbReference>
<organism evidence="8 10">
    <name type="scientific">Vagococcus xieshaowenii</name>
    <dbReference type="NCBI Taxonomy" id="2562451"/>
    <lineage>
        <taxon>Bacteria</taxon>
        <taxon>Bacillati</taxon>
        <taxon>Bacillota</taxon>
        <taxon>Bacilli</taxon>
        <taxon>Lactobacillales</taxon>
        <taxon>Enterococcaceae</taxon>
        <taxon>Vagococcus</taxon>
    </lineage>
</organism>